<organism evidence="1 2">
    <name type="scientific">Dallia pectoralis</name>
    <name type="common">Alaska blackfish</name>
    <dbReference type="NCBI Taxonomy" id="75939"/>
    <lineage>
        <taxon>Eukaryota</taxon>
        <taxon>Metazoa</taxon>
        <taxon>Chordata</taxon>
        <taxon>Craniata</taxon>
        <taxon>Vertebrata</taxon>
        <taxon>Euteleostomi</taxon>
        <taxon>Actinopterygii</taxon>
        <taxon>Neopterygii</taxon>
        <taxon>Teleostei</taxon>
        <taxon>Protacanthopterygii</taxon>
        <taxon>Esociformes</taxon>
        <taxon>Umbridae</taxon>
        <taxon>Dallia</taxon>
    </lineage>
</organism>
<comment type="caution">
    <text evidence="1">The sequence shown here is derived from an EMBL/GenBank/DDBJ whole genome shotgun (WGS) entry which is preliminary data.</text>
</comment>
<sequence length="148" mass="16112">MMKTLMKIKLFLLILAGSLNTLPIQVEVTSVSEGSGDDTINITLIKREVPELTTWEGGAGEEGGDREAELDGGSTLIGSNILTFEELMGVTTTPILPPIEARDSGSSLNTANIRRGRSLKVEDKLLDYQQSRIRRVNPTSLNEEPTDL</sequence>
<evidence type="ECO:0000313" key="1">
    <source>
        <dbReference type="EMBL" id="KAJ8008628.1"/>
    </source>
</evidence>
<accession>A0ACC2GYE7</accession>
<protein>
    <submittedName>
        <fullName evidence="1">Uncharacterized protein</fullName>
    </submittedName>
</protein>
<keyword evidence="2" id="KW-1185">Reference proteome</keyword>
<dbReference type="Proteomes" id="UP001157502">
    <property type="component" value="Chromosome 8"/>
</dbReference>
<name>A0ACC2GYE7_DALPE</name>
<reference evidence="1" key="1">
    <citation type="submission" date="2021-05" db="EMBL/GenBank/DDBJ databases">
        <authorList>
            <person name="Pan Q."/>
            <person name="Jouanno E."/>
            <person name="Zahm M."/>
            <person name="Klopp C."/>
            <person name="Cabau C."/>
            <person name="Louis A."/>
            <person name="Berthelot C."/>
            <person name="Parey E."/>
            <person name="Roest Crollius H."/>
            <person name="Montfort J."/>
            <person name="Robinson-Rechavi M."/>
            <person name="Bouchez O."/>
            <person name="Lampietro C."/>
            <person name="Lopez Roques C."/>
            <person name="Donnadieu C."/>
            <person name="Postlethwait J."/>
            <person name="Bobe J."/>
            <person name="Dillon D."/>
            <person name="Chandos A."/>
            <person name="von Hippel F."/>
            <person name="Guiguen Y."/>
        </authorList>
    </citation>
    <scope>NUCLEOTIDE SEQUENCE</scope>
    <source>
        <strain evidence="1">YG-Jan2019</strain>
    </source>
</reference>
<gene>
    <name evidence="1" type="ORF">DPEC_G00106850</name>
</gene>
<evidence type="ECO:0000313" key="2">
    <source>
        <dbReference type="Proteomes" id="UP001157502"/>
    </source>
</evidence>
<proteinExistence type="predicted"/>
<dbReference type="EMBL" id="CM055735">
    <property type="protein sequence ID" value="KAJ8008628.1"/>
    <property type="molecule type" value="Genomic_DNA"/>
</dbReference>